<dbReference type="InterPro" id="IPR044139">
    <property type="entry name" value="CysN_NoDQ_III"/>
</dbReference>
<dbReference type="InterPro" id="IPR059117">
    <property type="entry name" value="APS_kinase_dom"/>
</dbReference>
<evidence type="ECO:0000256" key="11">
    <source>
        <dbReference type="ARBA" id="ARBA00023268"/>
    </source>
</evidence>
<evidence type="ECO:0000256" key="3">
    <source>
        <dbReference type="ARBA" id="ARBA00004806"/>
    </source>
</evidence>
<dbReference type="Gene3D" id="2.40.30.10">
    <property type="entry name" value="Translation factors"/>
    <property type="match status" value="2"/>
</dbReference>
<keyword evidence="9 13" id="KW-0067">ATP-binding</keyword>
<dbReference type="GO" id="GO:0000103">
    <property type="term" value="P:sulfate assimilation"/>
    <property type="evidence" value="ECO:0007669"/>
    <property type="project" value="UniProtKB-UniRule"/>
</dbReference>
<comment type="function">
    <text evidence="13">With CysD forms the ATP sulfurylase (ATPS) that catalyzes the adenylation of sulfate producing adenosine 5'-phosphosulfate (APS) and diphosphate, the first enzymatic step in sulfur assimilation pathway. APS synthesis involves the formation of a high-energy phosphoric-sulfuric acid anhydride bond driven by GTP hydrolysis by CysN coupled to ATP hydrolysis by CysD.</text>
</comment>
<evidence type="ECO:0000256" key="1">
    <source>
        <dbReference type="ARBA" id="ARBA00001823"/>
    </source>
</evidence>
<feature type="binding site" evidence="13">
    <location>
        <begin position="109"/>
        <end position="113"/>
    </location>
    <ligand>
        <name>GTP</name>
        <dbReference type="ChEBI" id="CHEBI:37565"/>
    </ligand>
</feature>
<dbReference type="EC" id="2.7.1.25" evidence="14"/>
<dbReference type="NCBIfam" id="TIGR02034">
    <property type="entry name" value="CysN"/>
    <property type="match status" value="1"/>
</dbReference>
<dbReference type="SUPFAM" id="SSF50447">
    <property type="entry name" value="Translation proteins"/>
    <property type="match status" value="1"/>
</dbReference>
<dbReference type="InterPro" id="IPR031157">
    <property type="entry name" value="G_TR_CS"/>
</dbReference>
<dbReference type="CDD" id="cd02027">
    <property type="entry name" value="APSK"/>
    <property type="match status" value="1"/>
</dbReference>
<dbReference type="EC" id="2.7.7.4" evidence="13"/>
<dbReference type="CDD" id="cd03695">
    <property type="entry name" value="CysN_NodQ_II"/>
    <property type="match status" value="1"/>
</dbReference>
<dbReference type="InterPro" id="IPR050100">
    <property type="entry name" value="TRAFAC_GTPase_members"/>
</dbReference>
<evidence type="ECO:0000259" key="15">
    <source>
        <dbReference type="PROSITE" id="PS51722"/>
    </source>
</evidence>
<dbReference type="Gene3D" id="3.40.50.300">
    <property type="entry name" value="P-loop containing nucleotide triphosphate hydrolases"/>
    <property type="match status" value="2"/>
</dbReference>
<keyword evidence="11" id="KW-0511">Multifunctional enzyme</keyword>
<comment type="subunit">
    <text evidence="13">Heterodimer composed of CysD, the smaller subunit, and CysN.</text>
</comment>
<keyword evidence="7 13" id="KW-0548">Nucleotidyltransferase</keyword>
<evidence type="ECO:0000256" key="2">
    <source>
        <dbReference type="ARBA" id="ARBA00002357"/>
    </source>
</evidence>
<dbReference type="GO" id="GO:0003924">
    <property type="term" value="F:GTPase activity"/>
    <property type="evidence" value="ECO:0007669"/>
    <property type="project" value="InterPro"/>
</dbReference>
<dbReference type="InterPro" id="IPR000795">
    <property type="entry name" value="T_Tr_GTP-bd_dom"/>
</dbReference>
<keyword evidence="14" id="KW-0597">Phosphoprotein</keyword>
<evidence type="ECO:0000313" key="17">
    <source>
        <dbReference type="Proteomes" id="UP000295517"/>
    </source>
</evidence>
<comment type="pathway">
    <text evidence="13">Sulfur metabolism; hydrogen sulfide biosynthesis; sulfite from sulfate: step 1/3.</text>
</comment>
<evidence type="ECO:0000256" key="6">
    <source>
        <dbReference type="ARBA" id="ARBA00022679"/>
    </source>
</evidence>
<dbReference type="AlphaFoldDB" id="A0AAX1EI56"/>
<dbReference type="Pfam" id="PF22594">
    <property type="entry name" value="GTP-eEF1A_C"/>
    <property type="match status" value="1"/>
</dbReference>
<dbReference type="GO" id="GO:0004020">
    <property type="term" value="F:adenylylsulfate kinase activity"/>
    <property type="evidence" value="ECO:0007669"/>
    <property type="project" value="UniProtKB-UniRule"/>
</dbReference>
<evidence type="ECO:0000256" key="10">
    <source>
        <dbReference type="ARBA" id="ARBA00023134"/>
    </source>
</evidence>
<keyword evidence="10 13" id="KW-0342">GTP-binding</keyword>
<organism evidence="16 17">
    <name type="scientific">Legionella israelensis</name>
    <dbReference type="NCBI Taxonomy" id="454"/>
    <lineage>
        <taxon>Bacteria</taxon>
        <taxon>Pseudomonadati</taxon>
        <taxon>Pseudomonadota</taxon>
        <taxon>Gammaproteobacteria</taxon>
        <taxon>Legionellales</taxon>
        <taxon>Legionellaceae</taxon>
        <taxon>Legionella</taxon>
    </lineage>
</organism>
<dbReference type="InterPro" id="IPR027417">
    <property type="entry name" value="P-loop_NTPase"/>
</dbReference>
<dbReference type="GO" id="GO:0005525">
    <property type="term" value="F:GTP binding"/>
    <property type="evidence" value="ECO:0007669"/>
    <property type="project" value="UniProtKB-UniRule"/>
</dbReference>
<dbReference type="InterPro" id="IPR041757">
    <property type="entry name" value="CysN_GTP-bd"/>
</dbReference>
<dbReference type="PROSITE" id="PS00301">
    <property type="entry name" value="G_TR_1"/>
    <property type="match status" value="1"/>
</dbReference>
<feature type="binding site" evidence="13">
    <location>
        <begin position="30"/>
        <end position="37"/>
    </location>
    <ligand>
        <name>GTP</name>
        <dbReference type="ChEBI" id="CHEBI:37565"/>
    </ligand>
</feature>
<comment type="similarity">
    <text evidence="13">Belongs to the TRAFAC class translation factor GTPase superfamily. Classic translation factor GTPase family. CysN/NodQ subfamily.</text>
</comment>
<comment type="function">
    <text evidence="14">Catalyzes the synthesis of activated sulfate.</text>
</comment>
<sequence>MHDRSVIAKDFTAYLNTLENKSLLRFITCGSVDDGKSTLIGRLLFESHMIYEDQLASLVSDSKRYGTTGEAMDFALLVDGLASEREQGITIDVAYRFFSTDKRKFIVADTPGHEQYTRNMATGASTAELAIVMVDARKGLLTQTKRHSFIVSMLGVKHIVLAVNKMDLLDYDQTVFERIKNEYQQFAQSVDIKSIQAIPVSALKGDNIVTPSSHTPWYHGPVLIQYLEDINVESEHQNKAFRMPVQWVNRPHADFRGFAGRVSSGVITVGDPVLLLPGGKETEITRIVTYDGDLKRAETGQSITVQLKDEIDVSRGDVMVCVKSPCQVADQFETQLLWMSEHPMIASRQYIIKTGATTALCTLNKPKHRIDVNSLQHLAAKELTLNEIGCCHIAIDRAIAYETYDKNRDLGGFILIDRMSNETVAAGLIQFALRRSTNVYEQDLLVNQEMRSAIKAQKPLVVWFTGLSGAGKSTIANLVEYQLNSTGKHTMLLDGDNIRHGLNKDLGFTVSDRAENIRRIAEVAKLMSESGLITLVSFISPFAAERKMARELIGDHQFLEVFVDAPLRIVQERDVKGLYQKAKSGEIKNFTGIGSSYEVPESPDLILNTVELNANEAAAKLLQLIKEKI</sequence>
<name>A0AAX1EI56_9GAMM</name>
<dbReference type="Pfam" id="PF00009">
    <property type="entry name" value="GTP_EFTU"/>
    <property type="match status" value="1"/>
</dbReference>
<dbReference type="InterPro" id="IPR009001">
    <property type="entry name" value="Transl_elong_EF1A/Init_IF2_C"/>
</dbReference>
<comment type="catalytic activity">
    <reaction evidence="12 13">
        <text>sulfate + ATP + H(+) = adenosine 5'-phosphosulfate + diphosphate</text>
        <dbReference type="Rhea" id="RHEA:18133"/>
        <dbReference type="ChEBI" id="CHEBI:15378"/>
        <dbReference type="ChEBI" id="CHEBI:16189"/>
        <dbReference type="ChEBI" id="CHEBI:30616"/>
        <dbReference type="ChEBI" id="CHEBI:33019"/>
        <dbReference type="ChEBI" id="CHEBI:58243"/>
        <dbReference type="EC" id="2.7.7.4"/>
    </reaction>
</comment>
<accession>A0AAX1EI56</accession>
<dbReference type="InterPro" id="IPR002891">
    <property type="entry name" value="APS"/>
</dbReference>
<dbReference type="RefSeq" id="WP_135060741.1">
    <property type="nucleotide sequence ID" value="NZ_CP038254.1"/>
</dbReference>
<dbReference type="Proteomes" id="UP000295517">
    <property type="component" value="Chromosome"/>
</dbReference>
<evidence type="ECO:0000256" key="8">
    <source>
        <dbReference type="ARBA" id="ARBA00022741"/>
    </source>
</evidence>
<dbReference type="PRINTS" id="PR00315">
    <property type="entry name" value="ELONGATNFCT"/>
</dbReference>
<dbReference type="FunFam" id="3.40.50.300:FF:000119">
    <property type="entry name" value="Sulfate adenylyltransferase subunit 1"/>
    <property type="match status" value="1"/>
</dbReference>
<dbReference type="GO" id="GO:0005524">
    <property type="term" value="F:ATP binding"/>
    <property type="evidence" value="ECO:0007669"/>
    <property type="project" value="UniProtKB-UniRule"/>
</dbReference>
<evidence type="ECO:0000256" key="5">
    <source>
        <dbReference type="ARBA" id="ARBA00007237"/>
    </source>
</evidence>
<comment type="similarity">
    <text evidence="4">In the C-terminal section; belongs to the APS kinase family.</text>
</comment>
<dbReference type="Pfam" id="PF01583">
    <property type="entry name" value="APS_kinase"/>
    <property type="match status" value="1"/>
</dbReference>
<keyword evidence="6 13" id="KW-0808">Transferase</keyword>
<dbReference type="InterPro" id="IPR009000">
    <property type="entry name" value="Transl_B-barrel_sf"/>
</dbReference>
<evidence type="ECO:0000256" key="4">
    <source>
        <dbReference type="ARBA" id="ARBA00005438"/>
    </source>
</evidence>
<evidence type="ECO:0000256" key="13">
    <source>
        <dbReference type="HAMAP-Rule" id="MF_00062"/>
    </source>
</evidence>
<evidence type="ECO:0000313" key="16">
    <source>
        <dbReference type="EMBL" id="QBR84522.1"/>
    </source>
</evidence>
<dbReference type="InterPro" id="IPR044138">
    <property type="entry name" value="CysN_II"/>
</dbReference>
<keyword evidence="8 13" id="KW-0547">Nucleotide-binding</keyword>
<dbReference type="CDD" id="cd04095">
    <property type="entry name" value="CysN_NoDQ_III"/>
    <property type="match status" value="1"/>
</dbReference>
<gene>
    <name evidence="13 16" type="primary">cysN</name>
    <name evidence="14" type="synonym">cysC</name>
    <name evidence="16" type="ORF">E3983_09200</name>
</gene>
<evidence type="ECO:0000256" key="7">
    <source>
        <dbReference type="ARBA" id="ARBA00022695"/>
    </source>
</evidence>
<comment type="similarity">
    <text evidence="14">Belongs to the APS kinase family.</text>
</comment>
<reference evidence="16 17" key="1">
    <citation type="submission" date="2019-03" db="EMBL/GenBank/DDBJ databases">
        <title>Diverse conjugative elements silence natural transformation in Legionella species.</title>
        <authorList>
            <person name="Durieux I."/>
            <person name="Ginevra C."/>
            <person name="Attaiech L."/>
            <person name="Picq K."/>
            <person name="Juan P.A."/>
            <person name="Jarraud S."/>
            <person name="Charpentier X."/>
        </authorList>
    </citation>
    <scope>NUCLEOTIDE SEQUENCE [LARGE SCALE GENOMIC DNA]</scope>
    <source>
        <strain evidence="16 17">HL-0427-4011</strain>
    </source>
</reference>
<dbReference type="NCBIfam" id="TIGR00455">
    <property type="entry name" value="apsK"/>
    <property type="match status" value="1"/>
</dbReference>
<keyword evidence="14" id="KW-0418">Kinase</keyword>
<comment type="similarity">
    <text evidence="5">In the N-terminal section; belongs to the TRAFAC class translation factor GTPase superfamily. Classic translation factor GTPase family. CysN/NodQ subfamily.</text>
</comment>
<dbReference type="HAMAP" id="MF_00062">
    <property type="entry name" value="Sulf_adenylyltr_sub1"/>
    <property type="match status" value="1"/>
</dbReference>
<dbReference type="NCBIfam" id="NF004035">
    <property type="entry name" value="PRK05506.1"/>
    <property type="match status" value="1"/>
</dbReference>
<evidence type="ECO:0000256" key="9">
    <source>
        <dbReference type="ARBA" id="ARBA00022840"/>
    </source>
</evidence>
<dbReference type="PROSITE" id="PS51722">
    <property type="entry name" value="G_TR_2"/>
    <property type="match status" value="1"/>
</dbReference>
<evidence type="ECO:0000256" key="12">
    <source>
        <dbReference type="ARBA" id="ARBA00049370"/>
    </source>
</evidence>
<protein>
    <recommendedName>
        <fullName evidence="13 14">Multifunctional fusion protein</fullName>
    </recommendedName>
    <domain>
        <recommendedName>
            <fullName evidence="13">Sulfate adenylyltransferase subunit 1</fullName>
            <ecNumber evidence="13">2.7.7.4</ecNumber>
        </recommendedName>
        <alternativeName>
            <fullName evidence="13">ATP-sulfurylase large subunit</fullName>
        </alternativeName>
        <alternativeName>
            <fullName evidence="13">Sulfate adenylate transferase</fullName>
            <shortName evidence="13">SAT</shortName>
        </alternativeName>
    </domain>
    <domain>
        <recommendedName>
            <fullName evidence="14">Adenylyl-sulfate kinase</fullName>
            <ecNumber evidence="14">2.7.1.25</ecNumber>
        </recommendedName>
        <alternativeName>
            <fullName evidence="14">APS kinase</fullName>
        </alternativeName>
        <alternativeName>
            <fullName evidence="14">ATP adenosine-5'-phosphosulfate 3'-phosphotransferase</fullName>
        </alternativeName>
        <alternativeName>
            <fullName evidence="14">Adenosine-5'-phosphosulfate kinase</fullName>
        </alternativeName>
    </domain>
</protein>
<dbReference type="NCBIfam" id="NF003013">
    <property type="entry name" value="PRK03846.1"/>
    <property type="match status" value="1"/>
</dbReference>
<dbReference type="EMBL" id="CP038254">
    <property type="protein sequence ID" value="QBR84522.1"/>
    <property type="molecule type" value="Genomic_DNA"/>
</dbReference>
<comment type="pathway">
    <text evidence="3 14">Sulfur metabolism; hydrogen sulfide biosynthesis; sulfite from sulfate: step 2/3.</text>
</comment>
<dbReference type="PANTHER" id="PTHR23115">
    <property type="entry name" value="TRANSLATION FACTOR"/>
    <property type="match status" value="1"/>
</dbReference>
<feature type="active site" description="Phosphoserine intermediate" evidence="14">
    <location>
        <position position="540"/>
    </location>
</feature>
<dbReference type="SUPFAM" id="SSF50465">
    <property type="entry name" value="EF-Tu/eEF-1alpha/eIF2-gamma C-terminal domain"/>
    <property type="match status" value="1"/>
</dbReference>
<proteinExistence type="inferred from homology"/>
<dbReference type="SUPFAM" id="SSF52540">
    <property type="entry name" value="P-loop containing nucleoside triphosphate hydrolases"/>
    <property type="match status" value="2"/>
</dbReference>
<feature type="domain" description="Tr-type G" evidence="15">
    <location>
        <begin position="21"/>
        <end position="235"/>
    </location>
</feature>
<dbReference type="InterPro" id="IPR011779">
    <property type="entry name" value="SO4_adenylTrfase_lsu"/>
</dbReference>
<dbReference type="InterPro" id="IPR054696">
    <property type="entry name" value="GTP-eEF1A_C"/>
</dbReference>
<comment type="function">
    <text evidence="2">APS kinase catalyzes the synthesis of activated sulfate.</text>
</comment>
<comment type="catalytic activity">
    <reaction evidence="1 14">
        <text>adenosine 5'-phosphosulfate + ATP = 3'-phosphoadenylyl sulfate + ADP + H(+)</text>
        <dbReference type="Rhea" id="RHEA:24152"/>
        <dbReference type="ChEBI" id="CHEBI:15378"/>
        <dbReference type="ChEBI" id="CHEBI:30616"/>
        <dbReference type="ChEBI" id="CHEBI:58243"/>
        <dbReference type="ChEBI" id="CHEBI:58339"/>
        <dbReference type="ChEBI" id="CHEBI:456216"/>
        <dbReference type="EC" id="2.7.1.25"/>
    </reaction>
</comment>
<dbReference type="CDD" id="cd04166">
    <property type="entry name" value="CysN_ATPS"/>
    <property type="match status" value="1"/>
</dbReference>
<feature type="binding site" evidence="13">
    <location>
        <begin position="164"/>
        <end position="167"/>
    </location>
    <ligand>
        <name>GTP</name>
        <dbReference type="ChEBI" id="CHEBI:37565"/>
    </ligand>
</feature>
<evidence type="ECO:0000256" key="14">
    <source>
        <dbReference type="HAMAP-Rule" id="MF_00065"/>
    </source>
</evidence>
<feature type="binding site" evidence="14">
    <location>
        <begin position="466"/>
        <end position="473"/>
    </location>
    <ligand>
        <name>ATP</name>
        <dbReference type="ChEBI" id="CHEBI:30616"/>
    </ligand>
</feature>
<dbReference type="NCBIfam" id="NF003478">
    <property type="entry name" value="PRK05124.1"/>
    <property type="match status" value="1"/>
</dbReference>
<dbReference type="GO" id="GO:0070814">
    <property type="term" value="P:hydrogen sulfide biosynthetic process"/>
    <property type="evidence" value="ECO:0007669"/>
    <property type="project" value="UniProtKB-UniRule"/>
</dbReference>
<dbReference type="HAMAP" id="MF_00065">
    <property type="entry name" value="Adenylyl_sulf_kinase"/>
    <property type="match status" value="1"/>
</dbReference>
<dbReference type="GO" id="GO:0004781">
    <property type="term" value="F:sulfate adenylyltransferase (ATP) activity"/>
    <property type="evidence" value="ECO:0007669"/>
    <property type="project" value="UniProtKB-UniRule"/>
</dbReference>